<dbReference type="OrthoDB" id="1038692at2"/>
<name>A0A3B0C6K9_9FLAO</name>
<dbReference type="Proteomes" id="UP000276603">
    <property type="component" value="Unassembled WGS sequence"/>
</dbReference>
<accession>A0A3B0C6K9</accession>
<gene>
    <name evidence="1" type="ORF">D7Z94_15465</name>
</gene>
<sequence length="384" mass="45415">MKKVYLLILGVITVTSCNQAPKHDIEINKYVDFLKNKDRPAKDYILDLFKKNDLVILCERYHQENTQYELITDVISDARFIKDVGNIFFETGMRTLNPELNDFVHSENLPENKVEEKLIALQRKSDYFPLWDYYNFYYQNKQIYTINQSLSEDEKINIYATDVAIQQDSINVSQLEDFWNGDIDHRDKLMAEYIIDTFEQIKNSDEKRKKGLVIMNYRHAYNKNFQEPNGEMIYNVGAFLFEKYPNTTANVLINSVIMQDGKWDAAFKVVNIEDSGFDFENSPFGEDHFDMWTFTEHDDKYQDIFTGFAYYKSPEDFELITGVDGLIDSSFIQIYKNRVKLWDQVRGRNTSLEDDTIYEEYGRKNVRPLENIDSISSLVNRWLK</sequence>
<evidence type="ECO:0000313" key="2">
    <source>
        <dbReference type="Proteomes" id="UP000276603"/>
    </source>
</evidence>
<dbReference type="RefSeq" id="WP_120712497.1">
    <property type="nucleotide sequence ID" value="NZ_RBCJ01000003.1"/>
</dbReference>
<reference evidence="1 2" key="1">
    <citation type="submission" date="2018-10" db="EMBL/GenBank/DDBJ databases">
        <title>Ulvibacterium marinum gen. nov., sp. nov., a novel marine bacterium of the family Flavobacteriaceae, isolated from a culture of the green alga Ulva prolifera.</title>
        <authorList>
            <person name="Zhang Z."/>
        </authorList>
    </citation>
    <scope>NUCLEOTIDE SEQUENCE [LARGE SCALE GENOMIC DNA]</scope>
    <source>
        <strain evidence="1 2">CCMM003</strain>
    </source>
</reference>
<proteinExistence type="predicted"/>
<dbReference type="PROSITE" id="PS51257">
    <property type="entry name" value="PROKAR_LIPOPROTEIN"/>
    <property type="match status" value="1"/>
</dbReference>
<dbReference type="AlphaFoldDB" id="A0A3B0C6K9"/>
<protein>
    <submittedName>
        <fullName evidence="1">Uncharacterized protein</fullName>
    </submittedName>
</protein>
<organism evidence="1 2">
    <name type="scientific">Ulvibacterium marinum</name>
    <dbReference type="NCBI Taxonomy" id="2419782"/>
    <lineage>
        <taxon>Bacteria</taxon>
        <taxon>Pseudomonadati</taxon>
        <taxon>Bacteroidota</taxon>
        <taxon>Flavobacteriia</taxon>
        <taxon>Flavobacteriales</taxon>
        <taxon>Flavobacteriaceae</taxon>
        <taxon>Ulvibacterium</taxon>
    </lineage>
</organism>
<keyword evidence="2" id="KW-1185">Reference proteome</keyword>
<comment type="caution">
    <text evidence="1">The sequence shown here is derived from an EMBL/GenBank/DDBJ whole genome shotgun (WGS) entry which is preliminary data.</text>
</comment>
<dbReference type="EMBL" id="RBCJ01000003">
    <property type="protein sequence ID" value="RKN79689.1"/>
    <property type="molecule type" value="Genomic_DNA"/>
</dbReference>
<evidence type="ECO:0000313" key="1">
    <source>
        <dbReference type="EMBL" id="RKN79689.1"/>
    </source>
</evidence>